<reference evidence="19" key="1">
    <citation type="journal article" date="2013" name="Genome Announc.">
        <title>Draft genome sequence of the ascomycete Phaeoacremonium aleophilum strain UCR-PA7, a causal agent of the esca disease complex in grapevines.</title>
        <authorList>
            <person name="Blanco-Ulate B."/>
            <person name="Rolshausen P."/>
            <person name="Cantu D."/>
        </authorList>
    </citation>
    <scope>NUCLEOTIDE SEQUENCE [LARGE SCALE GENOMIC DNA]</scope>
    <source>
        <strain evidence="19">UCR-PA7</strain>
    </source>
</reference>
<dbReference type="Pfam" id="PF14686">
    <property type="entry name" value="fn3_3"/>
    <property type="match status" value="1"/>
</dbReference>
<evidence type="ECO:0000256" key="9">
    <source>
        <dbReference type="ARBA" id="ARBA00022729"/>
    </source>
</evidence>
<evidence type="ECO:0000256" key="11">
    <source>
        <dbReference type="ARBA" id="ARBA00023277"/>
    </source>
</evidence>
<protein>
    <submittedName>
        <fullName evidence="18">Putative rhamnogalacturonate lyase protein</fullName>
    </submittedName>
</protein>
<proteinExistence type="inferred from homology"/>
<comment type="similarity">
    <text evidence="3">Belongs to the polysaccharide lyase 4 family.</text>
</comment>
<dbReference type="RefSeq" id="XP_007916197.1">
    <property type="nucleotide sequence ID" value="XM_007918006.1"/>
</dbReference>
<feature type="signal peptide" evidence="14">
    <location>
        <begin position="1"/>
        <end position="18"/>
    </location>
</feature>
<dbReference type="Gene3D" id="3.30.1960.10">
    <property type="entry name" value="tRNA wybutosine-synthesizing-like"/>
    <property type="match status" value="1"/>
</dbReference>
<feature type="chain" id="PRO_5004452048" evidence="14">
    <location>
        <begin position="19"/>
        <end position="749"/>
    </location>
</feature>
<dbReference type="Proteomes" id="UP000014074">
    <property type="component" value="Unassembled WGS sequence"/>
</dbReference>
<dbReference type="SUPFAM" id="SSF49452">
    <property type="entry name" value="Starch-binding domain-like"/>
    <property type="match status" value="1"/>
</dbReference>
<dbReference type="GO" id="GO:0000272">
    <property type="term" value="P:polysaccharide catabolic process"/>
    <property type="evidence" value="ECO:0007669"/>
    <property type="project" value="UniProtKB-KW"/>
</dbReference>
<dbReference type="EMBL" id="KB933181">
    <property type="protein sequence ID" value="EON99027.1"/>
    <property type="molecule type" value="Genomic_DNA"/>
</dbReference>
<evidence type="ECO:0000256" key="13">
    <source>
        <dbReference type="ARBA" id="ARBA00049202"/>
    </source>
</evidence>
<accession>R8BIG1</accession>
<evidence type="ECO:0000256" key="4">
    <source>
        <dbReference type="ARBA" id="ARBA00022525"/>
    </source>
</evidence>
<evidence type="ECO:0000259" key="17">
    <source>
        <dbReference type="Pfam" id="PF14686"/>
    </source>
</evidence>
<dbReference type="GO" id="GO:0008168">
    <property type="term" value="F:methyltransferase activity"/>
    <property type="evidence" value="ECO:0007669"/>
    <property type="project" value="UniProtKB-KW"/>
</dbReference>
<dbReference type="SUPFAM" id="SSF49785">
    <property type="entry name" value="Galactose-binding domain-like"/>
    <property type="match status" value="1"/>
</dbReference>
<dbReference type="Gene3D" id="2.60.40.1120">
    <property type="entry name" value="Carboxypeptidase-like, regulatory domain"/>
    <property type="match status" value="1"/>
</dbReference>
<comment type="catalytic activity">
    <reaction evidence="1">
        <text>Endotype eliminative cleavage of L-alpha-rhamnopyranosyl-(1-&gt;4)-alpha-D-galactopyranosyluronic acid bonds of rhamnogalacturonan I domains in ramified hairy regions of pectin leaving L-rhamnopyranose at the reducing end and 4-deoxy-4,5-unsaturated D-galactopyranosyluronic acid at the non-reducing end.</text>
        <dbReference type="EC" id="4.2.2.23"/>
    </reaction>
</comment>
<dbReference type="CDD" id="cd10316">
    <property type="entry name" value="RGL4_M"/>
    <property type="match status" value="1"/>
</dbReference>
<dbReference type="InterPro" id="IPR011013">
    <property type="entry name" value="Gal_mutarotase_sf_dom"/>
</dbReference>
<gene>
    <name evidence="18" type="ORF">UCRPA7_5459</name>
</gene>
<organism evidence="18 19">
    <name type="scientific">Phaeoacremonium minimum (strain UCR-PA7)</name>
    <name type="common">Esca disease fungus</name>
    <name type="synonym">Togninia minima</name>
    <dbReference type="NCBI Taxonomy" id="1286976"/>
    <lineage>
        <taxon>Eukaryota</taxon>
        <taxon>Fungi</taxon>
        <taxon>Dikarya</taxon>
        <taxon>Ascomycota</taxon>
        <taxon>Pezizomycotina</taxon>
        <taxon>Sordariomycetes</taxon>
        <taxon>Sordariomycetidae</taxon>
        <taxon>Togniniales</taxon>
        <taxon>Togniniaceae</taxon>
        <taxon>Phaeoacremonium</taxon>
    </lineage>
</organism>
<dbReference type="GO" id="GO:0008033">
    <property type="term" value="P:tRNA processing"/>
    <property type="evidence" value="ECO:0007669"/>
    <property type="project" value="UniProtKB-KW"/>
</dbReference>
<dbReference type="KEGG" id="tmn:UCRPA7_5459"/>
<keyword evidence="8" id="KW-0819">tRNA processing</keyword>
<keyword evidence="12" id="KW-0624">Polysaccharide degradation</keyword>
<dbReference type="InterPro" id="IPR003827">
    <property type="entry name" value="tRNA_yW-synthesising"/>
</dbReference>
<evidence type="ECO:0000256" key="2">
    <source>
        <dbReference type="ARBA" id="ARBA00004613"/>
    </source>
</evidence>
<evidence type="ECO:0000256" key="8">
    <source>
        <dbReference type="ARBA" id="ARBA00022694"/>
    </source>
</evidence>
<comment type="catalytic activity">
    <reaction evidence="13">
        <text>4-demethyl-7-[(3S)-3-amino-3-carboxypropyl]wyosine(37) in tRNA(Phe) + S-adenosyl-L-methionine = 7-[(3S)-3-amino-3-carboxypropyl]wyosine(37) in tRNA(Phe) + S-adenosyl-L-homocysteine + H(+)</text>
        <dbReference type="Rhea" id="RHEA:36635"/>
        <dbReference type="Rhea" id="RHEA-COMP:10378"/>
        <dbReference type="Rhea" id="RHEA-COMP:10379"/>
        <dbReference type="ChEBI" id="CHEBI:15378"/>
        <dbReference type="ChEBI" id="CHEBI:57856"/>
        <dbReference type="ChEBI" id="CHEBI:59789"/>
        <dbReference type="ChEBI" id="CHEBI:73543"/>
        <dbReference type="ChEBI" id="CHEBI:73550"/>
        <dbReference type="EC" id="2.1.1.282"/>
    </reaction>
</comment>
<dbReference type="GO" id="GO:0102210">
    <property type="term" value="F:rhamnogalacturonan endolyase activity"/>
    <property type="evidence" value="ECO:0007669"/>
    <property type="project" value="UniProtKB-EC"/>
</dbReference>
<dbReference type="InterPro" id="IPR029411">
    <property type="entry name" value="RG-lyase_III"/>
</dbReference>
<keyword evidence="11" id="KW-0119">Carbohydrate metabolism</keyword>
<name>R8BIG1_PHAM7</name>
<dbReference type="InterPro" id="IPR013784">
    <property type="entry name" value="Carb-bd-like_fold"/>
</dbReference>
<evidence type="ECO:0000256" key="12">
    <source>
        <dbReference type="ARBA" id="ARBA00023326"/>
    </source>
</evidence>
<evidence type="ECO:0000256" key="7">
    <source>
        <dbReference type="ARBA" id="ARBA00022691"/>
    </source>
</evidence>
<dbReference type="eggNOG" id="KOG1228">
    <property type="taxonomic scope" value="Eukaryota"/>
</dbReference>
<dbReference type="InterPro" id="IPR051850">
    <property type="entry name" value="Polysacch_Lyase_4"/>
</dbReference>
<keyword evidence="4" id="KW-0964">Secreted</keyword>
<dbReference type="SUPFAM" id="SSF111278">
    <property type="entry name" value="SSo0622-like"/>
    <property type="match status" value="1"/>
</dbReference>
<dbReference type="Gene3D" id="2.70.98.10">
    <property type="match status" value="1"/>
</dbReference>
<dbReference type="AlphaFoldDB" id="R8BIG1"/>
<dbReference type="InterPro" id="IPR008979">
    <property type="entry name" value="Galactose-bd-like_sf"/>
</dbReference>
<dbReference type="GO" id="GO:0005576">
    <property type="term" value="C:extracellular region"/>
    <property type="evidence" value="ECO:0007669"/>
    <property type="project" value="UniProtKB-SubCell"/>
</dbReference>
<dbReference type="InterPro" id="IPR014718">
    <property type="entry name" value="GH-type_carb-bd"/>
</dbReference>
<dbReference type="InterPro" id="IPR029413">
    <property type="entry name" value="RG-lyase_II"/>
</dbReference>
<dbReference type="SUPFAM" id="SSF74650">
    <property type="entry name" value="Galactose mutarotase-like"/>
    <property type="match status" value="1"/>
</dbReference>
<dbReference type="GO" id="GO:0032259">
    <property type="term" value="P:methylation"/>
    <property type="evidence" value="ECO:0007669"/>
    <property type="project" value="UniProtKB-KW"/>
</dbReference>
<dbReference type="HOGENOM" id="CLU_021767_1_0_1"/>
<evidence type="ECO:0000313" key="18">
    <source>
        <dbReference type="EMBL" id="EON99027.1"/>
    </source>
</evidence>
<dbReference type="InterPro" id="IPR036602">
    <property type="entry name" value="tRNA_yW-synthesising-like_sf"/>
</dbReference>
<evidence type="ECO:0000313" key="19">
    <source>
        <dbReference type="Proteomes" id="UP000014074"/>
    </source>
</evidence>
<evidence type="ECO:0000256" key="1">
    <source>
        <dbReference type="ARBA" id="ARBA00001324"/>
    </source>
</evidence>
<dbReference type="Gene3D" id="2.60.120.260">
    <property type="entry name" value="Galactose-binding domain-like"/>
    <property type="match status" value="1"/>
</dbReference>
<keyword evidence="6" id="KW-0808">Transferase</keyword>
<feature type="domain" description="tRNA wybutosine-synthesizing protein" evidence="15">
    <location>
        <begin position="586"/>
        <end position="735"/>
    </location>
</feature>
<evidence type="ECO:0000256" key="10">
    <source>
        <dbReference type="ARBA" id="ARBA00023239"/>
    </source>
</evidence>
<dbReference type="PANTHER" id="PTHR32018:SF1">
    <property type="entry name" value="RHAMNOGALACTURONAN ENDOLYASE"/>
    <property type="match status" value="1"/>
</dbReference>
<evidence type="ECO:0000256" key="14">
    <source>
        <dbReference type="SAM" id="SignalP"/>
    </source>
</evidence>
<evidence type="ECO:0000259" key="16">
    <source>
        <dbReference type="Pfam" id="PF14683"/>
    </source>
</evidence>
<keyword evidence="19" id="KW-1185">Reference proteome</keyword>
<comment type="subcellular location">
    <subcellularLocation>
        <location evidence="2">Secreted</location>
    </subcellularLocation>
</comment>
<dbReference type="OrthoDB" id="1179585at2759"/>
<feature type="domain" description="Rhamnogalacturonan lyase" evidence="17">
    <location>
        <begin position="320"/>
        <end position="397"/>
    </location>
</feature>
<sequence>MRFGFLTLSTLLASAASALPAKRATGPFLTQVDNETWVIGNELWNMTQGRQYGVKLFYQDHDCVGDAVGHYVSYNGAASDLNWTSASIVSSGTHDGKSFIDVLFTAKEGDFHWIIFEGLAGAYQYFVNHALPTLGEFRTLWRLDNTTFPNGKTDQRDEPLPPLSEYLPQNKVQDETWLKPDGSGYITKYDFTTWIRTQTYYGVYGSEFGSWYINAGKDYYNGNHLKQELFVHRESSTGDAVQLNMIHGTHFQVSSSDVFPDGKMWGPWLWYLNDGSKSDAAARAAEEFGSWPYSWFEDEAYHTRGSVKGKLVLSDGRPASKAAVFLGDNRPNKTALDMGSEYYYTGYADESGNFELKNVRVGTYGFQAWSNGSSIRDVSTSLLKNDVTISEDATTELGTLEWTISTKKKLFQVGDFDRYSYGFQYGGATPQHALVAKCPANLTYTAGCSKTSEWCFGQGYKGNWTIRFLVKDDPPIAGVKNATLIVSLAGYSSGASDTVWTNDQVVGNLTSGAPGLASDPSLYRSATAAGEWRYFEFGFDASILKKGWNAVRFEQTRNTTWHGFLWDSIILECMRNLPAPPPHFSQRKKKILDQLAVPDADYTDASPKGSVDAGIRDLIDEINALDGFVTTSSCAGRVSVFLEGRKAPERAADTADVKDDSPTEIEYAGTGGKGGGGKWLFVSHDPVEKDWETRSDIATALLGLEKQSSGDNTATFEEVRLAESRLIHFKFEPMITYTTDRFFMFSLLP</sequence>
<dbReference type="Pfam" id="PF14683">
    <property type="entry name" value="CBM-like"/>
    <property type="match status" value="1"/>
</dbReference>
<keyword evidence="9 14" id="KW-0732">Signal</keyword>
<dbReference type="CDD" id="cd10320">
    <property type="entry name" value="RGL4_N"/>
    <property type="match status" value="1"/>
</dbReference>
<evidence type="ECO:0000256" key="5">
    <source>
        <dbReference type="ARBA" id="ARBA00022603"/>
    </source>
</evidence>
<evidence type="ECO:0000256" key="6">
    <source>
        <dbReference type="ARBA" id="ARBA00022679"/>
    </source>
</evidence>
<dbReference type="Pfam" id="PF02676">
    <property type="entry name" value="TYW3"/>
    <property type="match status" value="1"/>
</dbReference>
<evidence type="ECO:0000256" key="3">
    <source>
        <dbReference type="ARBA" id="ARBA00010418"/>
    </source>
</evidence>
<dbReference type="PANTHER" id="PTHR32018">
    <property type="entry name" value="RHAMNOGALACTURONATE LYASE FAMILY PROTEIN"/>
    <property type="match status" value="1"/>
</dbReference>
<keyword evidence="5" id="KW-0489">Methyltransferase</keyword>
<keyword evidence="10 18" id="KW-0456">Lyase</keyword>
<evidence type="ECO:0000259" key="15">
    <source>
        <dbReference type="Pfam" id="PF02676"/>
    </source>
</evidence>
<keyword evidence="7" id="KW-0949">S-adenosyl-L-methionine</keyword>
<dbReference type="GeneID" id="19326016"/>
<dbReference type="GO" id="GO:0030246">
    <property type="term" value="F:carbohydrate binding"/>
    <property type="evidence" value="ECO:0007669"/>
    <property type="project" value="InterPro"/>
</dbReference>
<feature type="domain" description="Rhamnogalacturonan lyase" evidence="16">
    <location>
        <begin position="410"/>
        <end position="571"/>
    </location>
</feature>